<protein>
    <submittedName>
        <fullName evidence="1">Uncharacterized protein</fullName>
    </submittedName>
</protein>
<dbReference type="AlphaFoldDB" id="A0A9Q3FN52"/>
<sequence>MVQQRVFNATDNGTSTDTEAVCTVYWFKFESFRDQIFAQRCRYVRRFGPFETAKPLLRCSSHREVFLF</sequence>
<name>A0A9Q3FN52_9BASI</name>
<comment type="caution">
    <text evidence="1">The sequence shown here is derived from an EMBL/GenBank/DDBJ whole genome shotgun (WGS) entry which is preliminary data.</text>
</comment>
<reference evidence="1" key="1">
    <citation type="submission" date="2021-03" db="EMBL/GenBank/DDBJ databases">
        <title>Draft genome sequence of rust myrtle Austropuccinia psidii MF-1, a brazilian biotype.</title>
        <authorList>
            <person name="Quecine M.C."/>
            <person name="Pachon D.M.R."/>
            <person name="Bonatelli M.L."/>
            <person name="Correr F.H."/>
            <person name="Franceschini L.M."/>
            <person name="Leite T.F."/>
            <person name="Margarido G.R.A."/>
            <person name="Almeida C.A."/>
            <person name="Ferrarezi J.A."/>
            <person name="Labate C.A."/>
        </authorList>
    </citation>
    <scope>NUCLEOTIDE SEQUENCE</scope>
    <source>
        <strain evidence="1">MF-1</strain>
    </source>
</reference>
<evidence type="ECO:0000313" key="2">
    <source>
        <dbReference type="Proteomes" id="UP000765509"/>
    </source>
</evidence>
<organism evidence="1 2">
    <name type="scientific">Austropuccinia psidii MF-1</name>
    <dbReference type="NCBI Taxonomy" id="1389203"/>
    <lineage>
        <taxon>Eukaryota</taxon>
        <taxon>Fungi</taxon>
        <taxon>Dikarya</taxon>
        <taxon>Basidiomycota</taxon>
        <taxon>Pucciniomycotina</taxon>
        <taxon>Pucciniomycetes</taxon>
        <taxon>Pucciniales</taxon>
        <taxon>Sphaerophragmiaceae</taxon>
        <taxon>Austropuccinia</taxon>
    </lineage>
</organism>
<proteinExistence type="predicted"/>
<gene>
    <name evidence="1" type="ORF">O181_080410</name>
</gene>
<dbReference type="Proteomes" id="UP000765509">
    <property type="component" value="Unassembled WGS sequence"/>
</dbReference>
<evidence type="ECO:0000313" key="1">
    <source>
        <dbReference type="EMBL" id="MBW0540695.1"/>
    </source>
</evidence>
<dbReference type="EMBL" id="AVOT02045350">
    <property type="protein sequence ID" value="MBW0540695.1"/>
    <property type="molecule type" value="Genomic_DNA"/>
</dbReference>
<keyword evidence="2" id="KW-1185">Reference proteome</keyword>
<accession>A0A9Q3FN52</accession>